<dbReference type="InterPro" id="IPR034660">
    <property type="entry name" value="DinB/YfiT-like"/>
</dbReference>
<sequence length="184" mass="21929">MSEMKSGMMLIYFNQLSDQRETFLSSVVEKDVWQRPLPEKWSIGETMYHLLLLLKRFRQINVGYLHLAKPLAHLNRQKSFKTESENIYEHYQQHHSRAMKAPPFIKPPSKLQEKITYKDMITELNVETRKLKSMLSNIDENIAGHIRYPDPPAHYPNLIQAIHLLVIHEQHHFKLCETYYKETE</sequence>
<protein>
    <submittedName>
        <fullName evidence="2">DinB family protein</fullName>
    </submittedName>
</protein>
<accession>A0A553ZVT7</accession>
<gene>
    <name evidence="2" type="ORF">FN960_15345</name>
</gene>
<dbReference type="EMBL" id="VLXZ01000010">
    <property type="protein sequence ID" value="TSB45543.1"/>
    <property type="molecule type" value="Genomic_DNA"/>
</dbReference>
<comment type="caution">
    <text evidence="2">The sequence shown here is derived from an EMBL/GenBank/DDBJ whole genome shotgun (WGS) entry which is preliminary data.</text>
</comment>
<keyword evidence="3" id="KW-1185">Reference proteome</keyword>
<proteinExistence type="predicted"/>
<evidence type="ECO:0000313" key="3">
    <source>
        <dbReference type="Proteomes" id="UP000318521"/>
    </source>
</evidence>
<evidence type="ECO:0000259" key="1">
    <source>
        <dbReference type="Pfam" id="PF12867"/>
    </source>
</evidence>
<dbReference type="Gene3D" id="1.20.120.450">
    <property type="entry name" value="dinb family like domain"/>
    <property type="match status" value="1"/>
</dbReference>
<organism evidence="2 3">
    <name type="scientific">Alkalicoccobacillus porphyridii</name>
    <dbReference type="NCBI Taxonomy" id="2597270"/>
    <lineage>
        <taxon>Bacteria</taxon>
        <taxon>Bacillati</taxon>
        <taxon>Bacillota</taxon>
        <taxon>Bacilli</taxon>
        <taxon>Bacillales</taxon>
        <taxon>Bacillaceae</taxon>
        <taxon>Alkalicoccobacillus</taxon>
    </lineage>
</organism>
<feature type="domain" description="DinB-like" evidence="1">
    <location>
        <begin position="30"/>
        <end position="174"/>
    </location>
</feature>
<evidence type="ECO:0000313" key="2">
    <source>
        <dbReference type="EMBL" id="TSB45543.1"/>
    </source>
</evidence>
<dbReference type="RefSeq" id="WP_143849732.1">
    <property type="nucleotide sequence ID" value="NZ_VLXZ01000010.1"/>
</dbReference>
<dbReference type="Proteomes" id="UP000318521">
    <property type="component" value="Unassembled WGS sequence"/>
</dbReference>
<dbReference type="AlphaFoldDB" id="A0A553ZVT7"/>
<dbReference type="Pfam" id="PF12867">
    <property type="entry name" value="DinB_2"/>
    <property type="match status" value="1"/>
</dbReference>
<dbReference type="OrthoDB" id="2389280at2"/>
<dbReference type="SUPFAM" id="SSF109854">
    <property type="entry name" value="DinB/YfiT-like putative metalloenzymes"/>
    <property type="match status" value="1"/>
</dbReference>
<reference evidence="2 3" key="1">
    <citation type="submission" date="2019-07" db="EMBL/GenBank/DDBJ databases">
        <authorList>
            <person name="Park Y.J."/>
            <person name="Jeong S.E."/>
            <person name="Jung H.S."/>
        </authorList>
    </citation>
    <scope>NUCLEOTIDE SEQUENCE [LARGE SCALE GENOMIC DNA]</scope>
    <source>
        <strain evidence="3">P16(2019)</strain>
    </source>
</reference>
<dbReference type="InterPro" id="IPR024775">
    <property type="entry name" value="DinB-like"/>
</dbReference>
<name>A0A553ZVT7_9BACI</name>